<organism evidence="5 6">
    <name type="scientific">Panthera pardus</name>
    <name type="common">Leopard</name>
    <name type="synonym">Felis pardus</name>
    <dbReference type="NCBI Taxonomy" id="9691"/>
    <lineage>
        <taxon>Eukaryota</taxon>
        <taxon>Metazoa</taxon>
        <taxon>Chordata</taxon>
        <taxon>Craniata</taxon>
        <taxon>Vertebrata</taxon>
        <taxon>Euteleostomi</taxon>
        <taxon>Mammalia</taxon>
        <taxon>Eutheria</taxon>
        <taxon>Laurasiatheria</taxon>
        <taxon>Carnivora</taxon>
        <taxon>Feliformia</taxon>
        <taxon>Felidae</taxon>
        <taxon>Pantherinae</taxon>
        <taxon>Panthera</taxon>
    </lineage>
</organism>
<dbReference type="CDD" id="cd22307">
    <property type="entry name" value="Adgb_C_mid-like"/>
    <property type="match status" value="1"/>
</dbReference>
<dbReference type="InterPro" id="IPR057249">
    <property type="entry name" value="Globin_CP_ADGB"/>
</dbReference>
<protein>
    <submittedName>
        <fullName evidence="6">Androglobin isoform X1</fullName>
    </submittedName>
</protein>
<feature type="compositionally biased region" description="Basic and acidic residues" evidence="2">
    <location>
        <begin position="1660"/>
        <end position="1672"/>
    </location>
</feature>
<comment type="caution">
    <text evidence="1">Lacks conserved residue(s) required for the propagation of feature annotation.</text>
</comment>
<proteinExistence type="predicted"/>
<dbReference type="Pfam" id="PF22069">
    <property type="entry name" value="Androglobin_IV"/>
    <property type="match status" value="1"/>
</dbReference>
<dbReference type="InterPro" id="IPR038765">
    <property type="entry name" value="Papain-like_cys_pep_sf"/>
</dbReference>
<dbReference type="InterPro" id="IPR054095">
    <property type="entry name" value="Androglobin_V"/>
</dbReference>
<dbReference type="InterPro" id="IPR054093">
    <property type="entry name" value="Androglobin_II"/>
</dbReference>
<feature type="compositionally biased region" description="Basic and acidic residues" evidence="2">
    <location>
        <begin position="1514"/>
        <end position="1525"/>
    </location>
</feature>
<dbReference type="InterPro" id="IPR054094">
    <property type="entry name" value="Androglobin_IV"/>
</dbReference>
<dbReference type="CTD" id="79747"/>
<dbReference type="InterPro" id="IPR053033">
    <property type="entry name" value="Androglobin-like"/>
</dbReference>
<feature type="region of interest" description="Disordered" evidence="2">
    <location>
        <begin position="1295"/>
        <end position="1352"/>
    </location>
</feature>
<sequence length="1679" mass="191742">MASKQAKKREVHRINSAHGSDKSKDQYLFGGNVQPGSVEQKKGKFPIWPEWNEADINAEKWDAGKGGKEKDKMGKSPVFHFFEDPEGKIELPPSLKIYSWKRPQDFLFNRTPVVVKNEILFDLFSANEHLLRSELMRWIISEIYAVWKIFNGGILNNYFKGTTGEPPCLAWKPWEHIYSLCKAVKGHMPLFNSYGKYVVKLYWMGCWRKITIDDFLPFDEDNNLLLPATTYDFELWPMLLCKAIIKLANVDIHVAERRELGEFTVIHALTGWLPEVIPLHPGYTDKVWELLKEILPEFKLSDESSSESKTTVVDTKLKEAGKEVKNGKEMKDGKEFKLDTSVTALKAPEKSDKVPKEKADTKDLGKKKSKNGDKEKEKEKFKWSLHGSRPSSDVQYSLQSLSDCSSATQSAHMVVYATFTPLYLFERKIFSLEKVADSAEKLRQYGLSHICSHPVLVTRTRSCPLIAPPKPPPIPAWKIFRQKKETVITDEAQETIIKKPEQFLEISSPFLNYRMNPFAIPTVTHFVQYFTKKGVPPGSGLSSLTENDETITFSQPDLIQLTGTVSQGNITSQVIPGKEELTELGLNDTAHQGEGLSLERDLVSQMTATQEKSQEDLPTINNSVSKEIWLDFEDFCVCFQNIYIFHKPSSYCLNFQKTEFKFSDERVSYYLFVDSLKPIELLVCFSALVRWGESGALTKDSPHVGPGLLTAESLSWKSLRPRDLVLTIHTYATKAAVVRLPVGRHMLLFTAYSSVGHSIHICSMVTFVIGDEDAVLPNFEPESYRFTEQSLIILKAVGNVIASFKDKAKLPVALKDLQTAHYPIPLHNKELTAQHFRVFHISLWRLMKKTQLTKPPPNFKFAFRALVLDLELLDSSMEEASLVEWVDVKYSVPISDKEYSPEDVAAAIKIQAMWRGTYVRLLMKARTPDTKENTSVADMLQRVWAILELNIEQYAISLLRLMFKSKCKSVESYPCYQDEETKIAFADYTVTYADQPPNSWFIVFRETFLFPQDMILLPKVYTTLPVCTLHVVNNDTMEQVPKVFQKVVPYHYTKNKKGYTFVAEAFTGDTYVSSSRWKLRLIGSYNPLPCLSRDSPNNTFTIKEIRDYYIPNDKKILFRYSVKVASPHPVTVHVRTSKSDAFIKLQVLENEETIVSSIGKGQAIIPAINFLGSEKVVSSQSSKQILAVQTSSKKEQELYTKKKSTQGSQKSYKGRTVSATTVDTGQPILDEEPISMPAIEENASMPQQVNKYIIQCLVLYNSWPLTESQMTFVQALKEMEKNDSKVHGEKHEELITLGSPDSHTISEGQKSSGTSKTRKGKERSSEKEKLAKEKQAPRFEPQISTFHPQQEDPNKPYWILRLVTEHNEADSFEVKKDTERADEIRAMKQAWEMTEPGRAIKASQARLHYLSRFIRKIPDAESVPMSESQTKAPEDEMKPEIRMQHSSKVAVCKLEVETSSSAIKEPDAKGSMSSESKDIPPLGSMLWKKWQMTRGLKDWSKLVSSEIGGTSPAGKEEQTVRKENIRPRSRSPTILEMSPQLIRKALECVDITQYVRKTRDADPVLQTEDLNQQQAMQKAEEVHQFRQYRTRVLSIRDIEQEEQLKIKDKILEMYGEMWDSLDEARQKIFSVREEYRKKLLEAERLRLEALAAEEAASWAETEKKTLLPDTREKKKGKKK</sequence>
<dbReference type="GO" id="GO:0004198">
    <property type="term" value="F:calcium-dependent cysteine-type endopeptidase activity"/>
    <property type="evidence" value="ECO:0007669"/>
    <property type="project" value="InterPro"/>
</dbReference>
<dbReference type="Proteomes" id="UP001165780">
    <property type="component" value="Unplaced"/>
</dbReference>
<feature type="region of interest" description="Disordered" evidence="2">
    <location>
        <begin position="1"/>
        <end position="41"/>
    </location>
</feature>
<dbReference type="PROSITE" id="PS50203">
    <property type="entry name" value="CALPAIN_CAT"/>
    <property type="match status" value="1"/>
</dbReference>
<dbReference type="SUPFAM" id="SSF54001">
    <property type="entry name" value="Cysteine proteinases"/>
    <property type="match status" value="1"/>
</dbReference>
<keyword evidence="5" id="KW-1185">Reference proteome</keyword>
<feature type="compositionally biased region" description="Basic residues" evidence="2">
    <location>
        <begin position="1"/>
        <end position="11"/>
    </location>
</feature>
<reference evidence="6" key="1">
    <citation type="submission" date="2025-08" db="UniProtKB">
        <authorList>
            <consortium name="RefSeq"/>
        </authorList>
    </citation>
    <scope>IDENTIFICATION</scope>
    <source>
        <tissue evidence="6">Whole blood</tissue>
    </source>
</reference>
<dbReference type="SMART" id="SM00230">
    <property type="entry name" value="CysPc"/>
    <property type="match status" value="1"/>
</dbReference>
<dbReference type="InterPro" id="IPR001300">
    <property type="entry name" value="Peptidase_C2_calpain_cat"/>
</dbReference>
<dbReference type="GO" id="GO:0006508">
    <property type="term" value="P:proteolysis"/>
    <property type="evidence" value="ECO:0007669"/>
    <property type="project" value="InterPro"/>
</dbReference>
<evidence type="ECO:0000256" key="2">
    <source>
        <dbReference type="SAM" id="MobiDB-lite"/>
    </source>
</evidence>
<dbReference type="Pfam" id="PF22070">
    <property type="entry name" value="Androglobin_V"/>
    <property type="match status" value="1"/>
</dbReference>
<dbReference type="Pfam" id="PF00648">
    <property type="entry name" value="Peptidase_C2"/>
    <property type="match status" value="1"/>
</dbReference>
<feature type="region of interest" description="Disordered" evidence="2">
    <location>
        <begin position="1199"/>
        <end position="1218"/>
    </location>
</feature>
<evidence type="ECO:0000259" key="4">
    <source>
        <dbReference type="PROSITE" id="PS52042"/>
    </source>
</evidence>
<dbReference type="GeneID" id="109252507"/>
<accession>A0A9V1EFG9</accession>
<feature type="compositionally biased region" description="Basic and acidic residues" evidence="2">
    <location>
        <begin position="1322"/>
        <end position="1337"/>
    </location>
</feature>
<gene>
    <name evidence="6" type="primary">ADGB</name>
</gene>
<feature type="domain" description="Globin" evidence="4">
    <location>
        <begin position="760"/>
        <end position="965"/>
    </location>
</feature>
<feature type="region of interest" description="Disordered" evidence="2">
    <location>
        <begin position="347"/>
        <end position="391"/>
    </location>
</feature>
<feature type="region of interest" description="Disordered" evidence="2">
    <location>
        <begin position="1506"/>
        <end position="1525"/>
    </location>
</feature>
<evidence type="ECO:0000313" key="5">
    <source>
        <dbReference type="Proteomes" id="UP001165780"/>
    </source>
</evidence>
<dbReference type="RefSeq" id="XP_019280573.2">
    <property type="nucleotide sequence ID" value="XM_019425028.2"/>
</dbReference>
<name>A0A9V1EFG9_PANPR</name>
<feature type="domain" description="Calpain catalytic" evidence="3">
    <location>
        <begin position="99"/>
        <end position="348"/>
    </location>
</feature>
<dbReference type="Pfam" id="PF22068">
    <property type="entry name" value="Androglobin_II"/>
    <property type="match status" value="1"/>
</dbReference>
<dbReference type="PROSITE" id="PS52042">
    <property type="entry name" value="GLOBIN_CP_ADGB"/>
    <property type="match status" value="1"/>
</dbReference>
<evidence type="ECO:0000256" key="1">
    <source>
        <dbReference type="PROSITE-ProRule" id="PRU00239"/>
    </source>
</evidence>
<feature type="region of interest" description="Disordered" evidence="2">
    <location>
        <begin position="1657"/>
        <end position="1679"/>
    </location>
</feature>
<feature type="compositionally biased region" description="Basic and acidic residues" evidence="2">
    <location>
        <begin position="347"/>
        <end position="382"/>
    </location>
</feature>
<evidence type="ECO:0000313" key="6">
    <source>
        <dbReference type="RefSeq" id="XP_019280573.2"/>
    </source>
</evidence>
<dbReference type="PROSITE" id="PS50096">
    <property type="entry name" value="IQ"/>
    <property type="match status" value="1"/>
</dbReference>
<dbReference type="KEGG" id="ppad:109252507"/>
<dbReference type="PANTHER" id="PTHR46298">
    <property type="entry name" value="ANDROGLOBIN"/>
    <property type="match status" value="1"/>
</dbReference>
<evidence type="ECO:0000259" key="3">
    <source>
        <dbReference type="PROSITE" id="PS50203"/>
    </source>
</evidence>
<dbReference type="PANTHER" id="PTHR46298:SF1">
    <property type="entry name" value="ANDROGLOBIN"/>
    <property type="match status" value="1"/>
</dbReference>
<feature type="compositionally biased region" description="Polar residues" evidence="2">
    <location>
        <begin position="1299"/>
        <end position="1309"/>
    </location>
</feature>